<dbReference type="EMBL" id="CP025430">
    <property type="protein sequence ID" value="AUH65023.1"/>
    <property type="molecule type" value="Genomic_DNA"/>
</dbReference>
<dbReference type="PROSITE" id="PS51819">
    <property type="entry name" value="VOC"/>
    <property type="match status" value="1"/>
</dbReference>
<dbReference type="SUPFAM" id="SSF54593">
    <property type="entry name" value="Glyoxalase/Bleomycin resistance protein/Dihydroxybiphenyl dioxygenase"/>
    <property type="match status" value="1"/>
</dbReference>
<evidence type="ECO:0000313" key="3">
    <source>
        <dbReference type="Proteomes" id="UP000234530"/>
    </source>
</evidence>
<proteinExistence type="predicted"/>
<dbReference type="OrthoDB" id="7862473at2"/>
<reference evidence="2 3" key="1">
    <citation type="journal article" date="2013" name="Antonie Van Leeuwenhoek">
        <title>Paracoccus zhejiangensis sp. nov., isolated from activated sludge in wastewater-treatment system.</title>
        <authorList>
            <person name="Wu Z.G."/>
            <person name="Zhang D.F."/>
            <person name="Liu Y.L."/>
            <person name="Wang F."/>
            <person name="Jiang X."/>
            <person name="Li C."/>
            <person name="Li S.P."/>
            <person name="Hong Q."/>
            <person name="Li W.J."/>
        </authorList>
    </citation>
    <scope>NUCLEOTIDE SEQUENCE [LARGE SCALE GENOMIC DNA]</scope>
    <source>
        <strain evidence="2 3">J6</strain>
    </source>
</reference>
<evidence type="ECO:0000259" key="1">
    <source>
        <dbReference type="PROSITE" id="PS51819"/>
    </source>
</evidence>
<protein>
    <recommendedName>
        <fullName evidence="1">VOC domain-containing protein</fullName>
    </recommendedName>
</protein>
<dbReference type="InterPro" id="IPR029068">
    <property type="entry name" value="Glyas_Bleomycin-R_OHBP_Dase"/>
</dbReference>
<dbReference type="InterPro" id="IPR037523">
    <property type="entry name" value="VOC_core"/>
</dbReference>
<dbReference type="Gene3D" id="3.10.180.10">
    <property type="entry name" value="2,3-Dihydroxybiphenyl 1,2-Dioxygenase, domain 1"/>
    <property type="match status" value="1"/>
</dbReference>
<name>A0A2H5F0F9_9RHOB</name>
<dbReference type="Proteomes" id="UP000234530">
    <property type="component" value="Chromosome"/>
</dbReference>
<dbReference type="AlphaFoldDB" id="A0A2H5F0F9"/>
<keyword evidence="3" id="KW-1185">Reference proteome</keyword>
<accession>A0A2H5F0F9</accession>
<dbReference type="KEGG" id="pzh:CX676_13290"/>
<gene>
    <name evidence="2" type="ORF">CX676_13290</name>
</gene>
<organism evidence="2 3">
    <name type="scientific">Paracoccus zhejiangensis</name>
    <dbReference type="NCBI Taxonomy" id="1077935"/>
    <lineage>
        <taxon>Bacteria</taxon>
        <taxon>Pseudomonadati</taxon>
        <taxon>Pseudomonadota</taxon>
        <taxon>Alphaproteobacteria</taxon>
        <taxon>Rhodobacterales</taxon>
        <taxon>Paracoccaceae</taxon>
        <taxon>Paracoccus</taxon>
    </lineage>
</organism>
<feature type="domain" description="VOC" evidence="1">
    <location>
        <begin position="1"/>
        <end position="117"/>
    </location>
</feature>
<sequence length="199" mass="21242">MRPVLAVEDPAAALRHLVQVLGLVAEDATTLRFGDQRIFLCPVDAPPPGLIPLRLDHVALRIGDADACRQRTEARGGQLSANFTPNGPAEIAAFWDHGVRYVFFEGPEGWPVEFCARIGLPDVAEGHDHLAIRTPDLGGVEAALAAMGAARVAQHVLGSGDTAVEVRFVKLDETMFELFDEPPIPAPAGPGGWIGFLPD</sequence>
<evidence type="ECO:0000313" key="2">
    <source>
        <dbReference type="EMBL" id="AUH65023.1"/>
    </source>
</evidence>
<dbReference type="RefSeq" id="WP_101753050.1">
    <property type="nucleotide sequence ID" value="NZ_CP025430.1"/>
</dbReference>
<dbReference type="CDD" id="cd06587">
    <property type="entry name" value="VOC"/>
    <property type="match status" value="1"/>
</dbReference>